<feature type="transmembrane region" description="Helical" evidence="1">
    <location>
        <begin position="200"/>
        <end position="219"/>
    </location>
</feature>
<feature type="transmembrane region" description="Helical" evidence="1">
    <location>
        <begin position="259"/>
        <end position="278"/>
    </location>
</feature>
<organism evidence="2 3">
    <name type="scientific">Pontibacter mucosus</name>
    <dbReference type="NCBI Taxonomy" id="1649266"/>
    <lineage>
        <taxon>Bacteria</taxon>
        <taxon>Pseudomonadati</taxon>
        <taxon>Bacteroidota</taxon>
        <taxon>Cytophagia</taxon>
        <taxon>Cytophagales</taxon>
        <taxon>Hymenobacteraceae</taxon>
        <taxon>Pontibacter</taxon>
    </lineage>
</organism>
<dbReference type="AlphaFoldDB" id="A0A2T5YQ56"/>
<evidence type="ECO:0000256" key="1">
    <source>
        <dbReference type="SAM" id="Phobius"/>
    </source>
</evidence>
<name>A0A2T5YQ56_9BACT</name>
<dbReference type="GO" id="GO:0016740">
    <property type="term" value="F:transferase activity"/>
    <property type="evidence" value="ECO:0007669"/>
    <property type="project" value="UniProtKB-KW"/>
</dbReference>
<keyword evidence="3" id="KW-1185">Reference proteome</keyword>
<comment type="caution">
    <text evidence="2">The sequence shown here is derived from an EMBL/GenBank/DDBJ whole genome shotgun (WGS) entry which is preliminary data.</text>
</comment>
<evidence type="ECO:0000313" key="2">
    <source>
        <dbReference type="EMBL" id="PTX21449.1"/>
    </source>
</evidence>
<keyword evidence="1" id="KW-1133">Transmembrane helix</keyword>
<reference evidence="2 3" key="1">
    <citation type="submission" date="2018-04" db="EMBL/GenBank/DDBJ databases">
        <title>Genomic Encyclopedia of Archaeal and Bacterial Type Strains, Phase II (KMG-II): from individual species to whole genera.</title>
        <authorList>
            <person name="Goeker M."/>
        </authorList>
    </citation>
    <scope>NUCLEOTIDE SEQUENCE [LARGE SCALE GENOMIC DNA]</scope>
    <source>
        <strain evidence="2 3">DSM 100162</strain>
    </source>
</reference>
<sequence length="506" mass="56226">MFSLVLDIAPFMHIDEFMTIDLGRVILQPDTTWSIAWMLERNQAAFVFFYVGPVLQELAYQSIGEYGPRISGILGAVAAATAMVGWQHTRGTSGYASLVLGLIFLLDPIFVQAYTIGRVDGWAMAACLTACWCLESINKEDEIAAVRHKLILAGGATALAFFIWPSAIFLLPLVLFQLFTVIKRAKTIKPRRKVHQNNAVFLFIIGGSIASAALLIPIAPKLLDLLGNVIDGVIINSRTGTANYTLLDSQRITTGIKHLLQVLKFTPVLVTMALIGAFRGREWGLIAAGAVATLLMIATVVYSHRIQYLLPYFIVMTSGLIKRETGSNLTSKIKLSGVLALASLLVWSAGLSLIARSIIAFEGKRELNRGQIYATAQEMIGVGEYAVYSFPYEFYYAGRSLGWKMYKPYLAVGVDPLLHHEVLQRMLKKVDFAIMPLPRLTPELEEQIQKAGMYEKGVYQVYEASLSGSDNRVTNKTRLQTFFFIPRQPYGPYKLYEKIKLTKMAN</sequence>
<protein>
    <submittedName>
        <fullName evidence="2">4-amino-4-deoxy-L-arabinose transferase-like glycosyltransferase</fullName>
    </submittedName>
</protein>
<gene>
    <name evidence="2" type="ORF">C8N40_102425</name>
</gene>
<keyword evidence="2" id="KW-0808">Transferase</keyword>
<dbReference type="Proteomes" id="UP000244225">
    <property type="component" value="Unassembled WGS sequence"/>
</dbReference>
<feature type="transmembrane region" description="Helical" evidence="1">
    <location>
        <begin position="70"/>
        <end position="88"/>
    </location>
</feature>
<feature type="transmembrane region" description="Helical" evidence="1">
    <location>
        <begin position="150"/>
        <end position="179"/>
    </location>
</feature>
<feature type="transmembrane region" description="Helical" evidence="1">
    <location>
        <begin position="338"/>
        <end position="359"/>
    </location>
</feature>
<dbReference type="EMBL" id="QBKI01000002">
    <property type="protein sequence ID" value="PTX21449.1"/>
    <property type="molecule type" value="Genomic_DNA"/>
</dbReference>
<evidence type="ECO:0000313" key="3">
    <source>
        <dbReference type="Proteomes" id="UP000244225"/>
    </source>
</evidence>
<accession>A0A2T5YQ56</accession>
<keyword evidence="1" id="KW-0812">Transmembrane</keyword>
<feature type="transmembrane region" description="Helical" evidence="1">
    <location>
        <begin position="285"/>
        <end position="303"/>
    </location>
</feature>
<proteinExistence type="predicted"/>
<feature type="transmembrane region" description="Helical" evidence="1">
    <location>
        <begin position="94"/>
        <end position="114"/>
    </location>
</feature>
<keyword evidence="1" id="KW-0472">Membrane</keyword>